<protein>
    <recommendedName>
        <fullName evidence="1">BTB domain-containing protein</fullName>
    </recommendedName>
</protein>
<gene>
    <name evidence="2" type="primary">100632046</name>
</gene>
<dbReference type="PANTHER" id="PTHR46306">
    <property type="entry name" value="BTB/POZ DOMAIN-CONTAINING PROTEIN 9"/>
    <property type="match status" value="1"/>
</dbReference>
<dbReference type="KEGG" id="aqu:100632046"/>
<dbReference type="InterPro" id="IPR000210">
    <property type="entry name" value="BTB/POZ_dom"/>
</dbReference>
<dbReference type="Proteomes" id="UP000007879">
    <property type="component" value="Unassembled WGS sequence"/>
</dbReference>
<name>A0A1X7U2N5_AMPQE</name>
<dbReference type="GO" id="GO:0050804">
    <property type="term" value="P:modulation of chemical synaptic transmission"/>
    <property type="evidence" value="ECO:0007669"/>
    <property type="project" value="TreeGrafter"/>
</dbReference>
<keyword evidence="3" id="KW-1185">Reference proteome</keyword>
<dbReference type="GO" id="GO:0008344">
    <property type="term" value="P:adult locomotory behavior"/>
    <property type="evidence" value="ECO:0007669"/>
    <property type="project" value="TreeGrafter"/>
</dbReference>
<dbReference type="eggNOG" id="KOG4350">
    <property type="taxonomic scope" value="Eukaryota"/>
</dbReference>
<dbReference type="SUPFAM" id="SSF54695">
    <property type="entry name" value="POZ domain"/>
    <property type="match status" value="1"/>
</dbReference>
<sequence length="798" mass="89393">MATRVYGEVYKGLSLCPSSSPSSEELEKLMLLSNGFLNELIELVYRNRVNDDAFLTDVLTEKRSHWGLIVSEVNIPSILSKHSSPFADRVSSQLSCLNQAICEEHWDGAKILFECKCFQAMIRALLDTWRPGLDMSDRVLVYSDTDDTAGLDCTTDIEKDSLYNDGNLKVNINFSMHSRLQYAHLLKTKENFDVIFLINNQTIKAHRIILAAQSNYFDRLLFGEMSEGSSSSTVPIVLKDVRVSSFQLLMCFAYTGFVELKSAQLEGVLELLEVADRFCFVKLKDALSKKLTSVITVSSVLPIFVTADHLSLNELCQSCLRFADRHAVEVLKEETIFSLPQDTLISLLLRDSFAANELEIYNCIKTWMTHNSVSSCPPLLKCVRLSEIPAAQLLDLATPHGQFTESQVIVALRVQMKKLVGESRPRGRCEFGKNLFDLKDSAKIKDSISWKEVSDDAVHNQAPPTGRLGVQQGFVVPQGYVAPQGFGLHHAMFGTQPGLRGGNHWHQTGRLPQGPMYASGNSLLTYVGTPESPLNKVIVFGDRKHLKCAPLFGNDSLSEPFSSSSSSRLVFTVVLDDLYLINFLSFVYHPEEDTHDPVSYVVEISSSGSKNDWLQLMDYSEFPCYGKQELRFPKQAIRYIRLSSASVSQSQVAIRLLSCSLEETHTVPTKYCNNGLMGPLSYVSPVALEASKSDKEIVWHFRTPLVITTAKFVFERGASHAIEQSVIVLVKWGVNETMKEKKIECSYSEKNYYEFLFEFGEEEAITLVSAALVQSEDVATAVTFKNLQVMNKFNGFNH</sequence>
<dbReference type="InParanoid" id="A0A1X7U2N5"/>
<dbReference type="InterPro" id="IPR011705">
    <property type="entry name" value="BACK"/>
</dbReference>
<evidence type="ECO:0000313" key="3">
    <source>
        <dbReference type="Proteomes" id="UP000007879"/>
    </source>
</evidence>
<dbReference type="GO" id="GO:0048512">
    <property type="term" value="P:circadian behavior"/>
    <property type="evidence" value="ECO:0007669"/>
    <property type="project" value="TreeGrafter"/>
</dbReference>
<dbReference type="Pfam" id="PF07707">
    <property type="entry name" value="BACK"/>
    <property type="match status" value="1"/>
</dbReference>
<proteinExistence type="predicted"/>
<dbReference type="SMART" id="SM00875">
    <property type="entry name" value="BACK"/>
    <property type="match status" value="1"/>
</dbReference>
<dbReference type="EnsemblMetazoa" id="Aqu2.1.21784_001">
    <property type="protein sequence ID" value="Aqu2.1.21784_001"/>
    <property type="gene ID" value="Aqu2.1.21784"/>
</dbReference>
<dbReference type="PROSITE" id="PS50097">
    <property type="entry name" value="BTB"/>
    <property type="match status" value="1"/>
</dbReference>
<feature type="domain" description="BTB" evidence="1">
    <location>
        <begin position="192"/>
        <end position="262"/>
    </location>
</feature>
<reference evidence="3" key="1">
    <citation type="journal article" date="2010" name="Nature">
        <title>The Amphimedon queenslandica genome and the evolution of animal complexity.</title>
        <authorList>
            <person name="Srivastava M."/>
            <person name="Simakov O."/>
            <person name="Chapman J."/>
            <person name="Fahey B."/>
            <person name="Gauthier M.E."/>
            <person name="Mitros T."/>
            <person name="Richards G.S."/>
            <person name="Conaco C."/>
            <person name="Dacre M."/>
            <person name="Hellsten U."/>
            <person name="Larroux C."/>
            <person name="Putnam N.H."/>
            <person name="Stanke M."/>
            <person name="Adamska M."/>
            <person name="Darling A."/>
            <person name="Degnan S.M."/>
            <person name="Oakley T.H."/>
            <person name="Plachetzki D.C."/>
            <person name="Zhai Y."/>
            <person name="Adamski M."/>
            <person name="Calcino A."/>
            <person name="Cummins S.F."/>
            <person name="Goodstein D.M."/>
            <person name="Harris C."/>
            <person name="Jackson D.J."/>
            <person name="Leys S.P."/>
            <person name="Shu S."/>
            <person name="Woodcroft B.J."/>
            <person name="Vervoort M."/>
            <person name="Kosik K.S."/>
            <person name="Manning G."/>
            <person name="Degnan B.M."/>
            <person name="Rokhsar D.S."/>
        </authorList>
    </citation>
    <scope>NUCLEOTIDE SEQUENCE [LARGE SCALE GENOMIC DNA]</scope>
</reference>
<organism evidence="2">
    <name type="scientific">Amphimedon queenslandica</name>
    <name type="common">Sponge</name>
    <dbReference type="NCBI Taxonomy" id="400682"/>
    <lineage>
        <taxon>Eukaryota</taxon>
        <taxon>Metazoa</taxon>
        <taxon>Porifera</taxon>
        <taxon>Demospongiae</taxon>
        <taxon>Heteroscleromorpha</taxon>
        <taxon>Haplosclerida</taxon>
        <taxon>Niphatidae</taxon>
        <taxon>Amphimedon</taxon>
    </lineage>
</organism>
<dbReference type="AlphaFoldDB" id="A0A1X7U2N5"/>
<dbReference type="Gene3D" id="1.25.40.420">
    <property type="match status" value="1"/>
</dbReference>
<evidence type="ECO:0000259" key="1">
    <source>
        <dbReference type="PROSITE" id="PS50097"/>
    </source>
</evidence>
<dbReference type="InterPro" id="IPR052407">
    <property type="entry name" value="BTB_POZ_domain_cont_9"/>
</dbReference>
<reference evidence="2" key="2">
    <citation type="submission" date="2017-05" db="UniProtKB">
        <authorList>
            <consortium name="EnsemblMetazoa"/>
        </authorList>
    </citation>
    <scope>IDENTIFICATION</scope>
</reference>
<dbReference type="GO" id="GO:0005737">
    <property type="term" value="C:cytoplasm"/>
    <property type="evidence" value="ECO:0007669"/>
    <property type="project" value="TreeGrafter"/>
</dbReference>
<dbReference type="InterPro" id="IPR011333">
    <property type="entry name" value="SKP1/BTB/POZ_sf"/>
</dbReference>
<dbReference type="PANTHER" id="PTHR46306:SF1">
    <property type="entry name" value="BTB_POZ DOMAIN-CONTAINING PROTEIN 9"/>
    <property type="match status" value="1"/>
</dbReference>
<dbReference type="STRING" id="400682.A0A1X7U2N5"/>
<dbReference type="Gene3D" id="3.30.710.10">
    <property type="entry name" value="Potassium Channel Kv1.1, Chain A"/>
    <property type="match status" value="1"/>
</dbReference>
<dbReference type="Pfam" id="PF00651">
    <property type="entry name" value="BTB"/>
    <property type="match status" value="1"/>
</dbReference>
<dbReference type="EnsemblMetazoa" id="XM_003389164.2">
    <property type="protein sequence ID" value="XP_003389212.2"/>
    <property type="gene ID" value="LOC100632046"/>
</dbReference>
<accession>A0A1X7U2N5</accession>
<dbReference type="OrthoDB" id="9997739at2759"/>
<dbReference type="SMART" id="SM00225">
    <property type="entry name" value="BTB"/>
    <property type="match status" value="1"/>
</dbReference>
<evidence type="ECO:0000313" key="2">
    <source>
        <dbReference type="EnsemblMetazoa" id="Aqu2.1.21784_001"/>
    </source>
</evidence>